<dbReference type="InterPro" id="IPR052276">
    <property type="entry name" value="Diphthamide-biosynth_chaperone"/>
</dbReference>
<dbReference type="AlphaFoldDB" id="A0A7W9GYS8"/>
<dbReference type="CDD" id="cd06257">
    <property type="entry name" value="DnaJ"/>
    <property type="match status" value="1"/>
</dbReference>
<dbReference type="RefSeq" id="WP_184979792.1">
    <property type="nucleotide sequence ID" value="NZ_JACHNE010000001.1"/>
</dbReference>
<dbReference type="InterPro" id="IPR001623">
    <property type="entry name" value="DnaJ_domain"/>
</dbReference>
<reference evidence="2 3" key="1">
    <citation type="submission" date="2020-08" db="EMBL/GenBank/DDBJ databases">
        <title>Sequencing the genomes of 1000 actinobacteria strains.</title>
        <authorList>
            <person name="Klenk H.-P."/>
        </authorList>
    </citation>
    <scope>NUCLEOTIDE SEQUENCE [LARGE SCALE GENOMIC DNA]</scope>
    <source>
        <strain evidence="2 3">DSM 40084</strain>
    </source>
</reference>
<dbReference type="GO" id="GO:0003677">
    <property type="term" value="F:DNA binding"/>
    <property type="evidence" value="ECO:0007669"/>
    <property type="project" value="UniProtKB-KW"/>
</dbReference>
<dbReference type="SUPFAM" id="SSF46565">
    <property type="entry name" value="Chaperone J-domain"/>
    <property type="match status" value="1"/>
</dbReference>
<keyword evidence="2" id="KW-0238">DNA-binding</keyword>
<comment type="caution">
    <text evidence="2">The sequence shown here is derived from an EMBL/GenBank/DDBJ whole genome shotgun (WGS) entry which is preliminary data.</text>
</comment>
<evidence type="ECO:0000313" key="2">
    <source>
        <dbReference type="EMBL" id="MBB5792286.1"/>
    </source>
</evidence>
<accession>A0A7W9GYS8</accession>
<dbReference type="PANTHER" id="PTHR44240:SF10">
    <property type="entry name" value="J DOMAIN-CONTAINING PROTEIN"/>
    <property type="match status" value="1"/>
</dbReference>
<gene>
    <name evidence="2" type="ORF">HDA41_000250</name>
</gene>
<feature type="domain" description="J" evidence="1">
    <location>
        <begin position="9"/>
        <end position="73"/>
    </location>
</feature>
<sequence length="132" mass="14876">MQGRGQGADLYSVLGVESSATAELITSAFRARVRELRPDTRVDAATAARFGEVREAYETLRDPVLRAAYDQVLRAAYDQTRERAYDRERAPAPPVRPARPARPARRYVVWLGTARPEPALRVGPVRWERASR</sequence>
<dbReference type="Gene3D" id="1.10.287.110">
    <property type="entry name" value="DnaJ domain"/>
    <property type="match status" value="1"/>
</dbReference>
<dbReference type="InterPro" id="IPR036869">
    <property type="entry name" value="J_dom_sf"/>
</dbReference>
<organism evidence="2 3">
    <name type="scientific">Streptomyces caelestis</name>
    <dbReference type="NCBI Taxonomy" id="36816"/>
    <lineage>
        <taxon>Bacteria</taxon>
        <taxon>Bacillati</taxon>
        <taxon>Actinomycetota</taxon>
        <taxon>Actinomycetes</taxon>
        <taxon>Kitasatosporales</taxon>
        <taxon>Streptomycetaceae</taxon>
        <taxon>Streptomyces</taxon>
    </lineage>
</organism>
<dbReference type="Pfam" id="PF00226">
    <property type="entry name" value="DnaJ"/>
    <property type="match status" value="1"/>
</dbReference>
<dbReference type="PRINTS" id="PR00625">
    <property type="entry name" value="JDOMAIN"/>
</dbReference>
<name>A0A7W9GYS8_9ACTN</name>
<dbReference type="PANTHER" id="PTHR44240">
    <property type="entry name" value="DNAJ DOMAIN (PROKARYOTIC HEAT SHOCK PROTEIN)-RELATED"/>
    <property type="match status" value="1"/>
</dbReference>
<keyword evidence="3" id="KW-1185">Reference proteome</keyword>
<dbReference type="EMBL" id="JACHNE010000001">
    <property type="protein sequence ID" value="MBB5792286.1"/>
    <property type="molecule type" value="Genomic_DNA"/>
</dbReference>
<evidence type="ECO:0000313" key="3">
    <source>
        <dbReference type="Proteomes" id="UP000590647"/>
    </source>
</evidence>
<dbReference type="SMART" id="SM00271">
    <property type="entry name" value="DnaJ"/>
    <property type="match status" value="1"/>
</dbReference>
<dbReference type="PROSITE" id="PS50076">
    <property type="entry name" value="DNAJ_2"/>
    <property type="match status" value="1"/>
</dbReference>
<proteinExistence type="predicted"/>
<evidence type="ECO:0000259" key="1">
    <source>
        <dbReference type="PROSITE" id="PS50076"/>
    </source>
</evidence>
<protein>
    <submittedName>
        <fullName evidence="2">Curved DNA-binding protein CbpA</fullName>
    </submittedName>
</protein>
<dbReference type="Proteomes" id="UP000590647">
    <property type="component" value="Unassembled WGS sequence"/>
</dbReference>